<feature type="chain" id="PRO_5001729194" evidence="1">
    <location>
        <begin position="28"/>
        <end position="122"/>
    </location>
</feature>
<protein>
    <submittedName>
        <fullName evidence="2">Uncharacterized protein</fullName>
    </submittedName>
</protein>
<name>A0A078A252_STYLE</name>
<dbReference type="EMBL" id="CCKQ01004421">
    <property type="protein sequence ID" value="CDW75578.1"/>
    <property type="molecule type" value="Genomic_DNA"/>
</dbReference>
<dbReference type="InParanoid" id="A0A078A252"/>
<keyword evidence="1" id="KW-0732">Signal</keyword>
<accession>A0A078A252</accession>
<proteinExistence type="predicted"/>
<reference evidence="2 3" key="1">
    <citation type="submission" date="2014-06" db="EMBL/GenBank/DDBJ databases">
        <authorList>
            <person name="Swart Estienne"/>
        </authorList>
    </citation>
    <scope>NUCLEOTIDE SEQUENCE [LARGE SCALE GENOMIC DNA]</scope>
    <source>
        <strain evidence="2 3">130c</strain>
    </source>
</reference>
<evidence type="ECO:0000313" key="2">
    <source>
        <dbReference type="EMBL" id="CDW75578.1"/>
    </source>
</evidence>
<evidence type="ECO:0000313" key="3">
    <source>
        <dbReference type="Proteomes" id="UP000039865"/>
    </source>
</evidence>
<dbReference type="Proteomes" id="UP000039865">
    <property type="component" value="Unassembled WGS sequence"/>
</dbReference>
<feature type="signal peptide" evidence="1">
    <location>
        <begin position="1"/>
        <end position="27"/>
    </location>
</feature>
<evidence type="ECO:0000256" key="1">
    <source>
        <dbReference type="SAM" id="SignalP"/>
    </source>
</evidence>
<organism evidence="2 3">
    <name type="scientific">Stylonychia lemnae</name>
    <name type="common">Ciliate</name>
    <dbReference type="NCBI Taxonomy" id="5949"/>
    <lineage>
        <taxon>Eukaryota</taxon>
        <taxon>Sar</taxon>
        <taxon>Alveolata</taxon>
        <taxon>Ciliophora</taxon>
        <taxon>Intramacronucleata</taxon>
        <taxon>Spirotrichea</taxon>
        <taxon>Stichotrichia</taxon>
        <taxon>Sporadotrichida</taxon>
        <taxon>Oxytrichidae</taxon>
        <taxon>Stylonychinae</taxon>
        <taxon>Stylonychia</taxon>
    </lineage>
</organism>
<dbReference type="AlphaFoldDB" id="A0A078A252"/>
<gene>
    <name evidence="2" type="primary">Contig12733.g13586</name>
    <name evidence="2" type="ORF">STYLEM_4568</name>
</gene>
<keyword evidence="3" id="KW-1185">Reference proteome</keyword>
<sequence length="122" mass="13853">MLPSKINTIAIVLSVLIFSLNSSVLYGADLDYISAQMCVQDKRSNFQAECYLQDYPHSVEITISRKKYTCLCEWMDDANMKKKINEAMEALKMNQDQATSTQSSGIKKRKETSTIAKLMQNI</sequence>